<comment type="caution">
    <text evidence="2">The sequence shown here is derived from an EMBL/GenBank/DDBJ whole genome shotgun (WGS) entry which is preliminary data.</text>
</comment>
<dbReference type="Proteomes" id="UP000762676">
    <property type="component" value="Unassembled WGS sequence"/>
</dbReference>
<sequence>MLLTVQVPLEKTRNCEQEASITFINYNILLRIITLASCKGLRTDTIILGQQMERSQTRNDPTRRPGFSWIHTSSNHQKEENKLPYWLGRRLG</sequence>
<protein>
    <submittedName>
        <fullName evidence="2">Uncharacterized protein</fullName>
    </submittedName>
</protein>
<name>A0AAV4FAI4_9GAST</name>
<evidence type="ECO:0000313" key="3">
    <source>
        <dbReference type="Proteomes" id="UP000762676"/>
    </source>
</evidence>
<organism evidence="2 3">
    <name type="scientific">Elysia marginata</name>
    <dbReference type="NCBI Taxonomy" id="1093978"/>
    <lineage>
        <taxon>Eukaryota</taxon>
        <taxon>Metazoa</taxon>
        <taxon>Spiralia</taxon>
        <taxon>Lophotrochozoa</taxon>
        <taxon>Mollusca</taxon>
        <taxon>Gastropoda</taxon>
        <taxon>Heterobranchia</taxon>
        <taxon>Euthyneura</taxon>
        <taxon>Panpulmonata</taxon>
        <taxon>Sacoglossa</taxon>
        <taxon>Placobranchoidea</taxon>
        <taxon>Plakobranchidae</taxon>
        <taxon>Elysia</taxon>
    </lineage>
</organism>
<feature type="region of interest" description="Disordered" evidence="1">
    <location>
        <begin position="52"/>
        <end position="75"/>
    </location>
</feature>
<dbReference type="EMBL" id="BMAT01007723">
    <property type="protein sequence ID" value="GFR69790.1"/>
    <property type="molecule type" value="Genomic_DNA"/>
</dbReference>
<keyword evidence="3" id="KW-1185">Reference proteome</keyword>
<evidence type="ECO:0000256" key="1">
    <source>
        <dbReference type="SAM" id="MobiDB-lite"/>
    </source>
</evidence>
<gene>
    <name evidence="2" type="ORF">ElyMa_003766700</name>
</gene>
<evidence type="ECO:0000313" key="2">
    <source>
        <dbReference type="EMBL" id="GFR69790.1"/>
    </source>
</evidence>
<dbReference type="AlphaFoldDB" id="A0AAV4FAI4"/>
<accession>A0AAV4FAI4</accession>
<proteinExistence type="predicted"/>
<reference evidence="2 3" key="1">
    <citation type="journal article" date="2021" name="Elife">
        <title>Chloroplast acquisition without the gene transfer in kleptoplastic sea slugs, Plakobranchus ocellatus.</title>
        <authorList>
            <person name="Maeda T."/>
            <person name="Takahashi S."/>
            <person name="Yoshida T."/>
            <person name="Shimamura S."/>
            <person name="Takaki Y."/>
            <person name="Nagai Y."/>
            <person name="Toyoda A."/>
            <person name="Suzuki Y."/>
            <person name="Arimoto A."/>
            <person name="Ishii H."/>
            <person name="Satoh N."/>
            <person name="Nishiyama T."/>
            <person name="Hasebe M."/>
            <person name="Maruyama T."/>
            <person name="Minagawa J."/>
            <person name="Obokata J."/>
            <person name="Shigenobu S."/>
        </authorList>
    </citation>
    <scope>NUCLEOTIDE SEQUENCE [LARGE SCALE GENOMIC DNA]</scope>
</reference>